<protein>
    <submittedName>
        <fullName evidence="1">Uncharacterized protein</fullName>
    </submittedName>
</protein>
<proteinExistence type="predicted"/>
<evidence type="ECO:0000313" key="2">
    <source>
        <dbReference type="Proteomes" id="UP000256964"/>
    </source>
</evidence>
<dbReference type="AlphaFoldDB" id="A0A371CT60"/>
<keyword evidence="2" id="KW-1185">Reference proteome</keyword>
<reference evidence="1 2" key="1">
    <citation type="journal article" date="2018" name="Biotechnol. Biofuels">
        <title>Integrative visual omics of the white-rot fungus Polyporus brumalis exposes the biotechnological potential of its oxidative enzymes for delignifying raw plant biomass.</title>
        <authorList>
            <person name="Miyauchi S."/>
            <person name="Rancon A."/>
            <person name="Drula E."/>
            <person name="Hage H."/>
            <person name="Chaduli D."/>
            <person name="Favel A."/>
            <person name="Grisel S."/>
            <person name="Henrissat B."/>
            <person name="Herpoel-Gimbert I."/>
            <person name="Ruiz-Duenas F.J."/>
            <person name="Chevret D."/>
            <person name="Hainaut M."/>
            <person name="Lin J."/>
            <person name="Wang M."/>
            <person name="Pangilinan J."/>
            <person name="Lipzen A."/>
            <person name="Lesage-Meessen L."/>
            <person name="Navarro D."/>
            <person name="Riley R."/>
            <person name="Grigoriev I.V."/>
            <person name="Zhou S."/>
            <person name="Raouche S."/>
            <person name="Rosso M.N."/>
        </authorList>
    </citation>
    <scope>NUCLEOTIDE SEQUENCE [LARGE SCALE GENOMIC DNA]</scope>
    <source>
        <strain evidence="1 2">BRFM 1820</strain>
    </source>
</reference>
<evidence type="ECO:0000313" key="1">
    <source>
        <dbReference type="EMBL" id="RDX43473.1"/>
    </source>
</evidence>
<dbReference type="Proteomes" id="UP000256964">
    <property type="component" value="Unassembled WGS sequence"/>
</dbReference>
<sequence>MQFALQQVTPQLRILICASRNREGEAYAHITRYCSRNDILPRVVKALERCAHLEELELDPNIPGFSPALGAGAGIPDLRLPRLSSVHLGGTLEVVRAVFEHLDIRDTTRITLYTDHLPTADLLPRRNLSAVIPGIRSLAIYVHSACILNHSGSFDGEIECGDRRLSLHFEHPSFDRPRPAVQRFDLRVFFQGRVGVLLALSHHPPQRCIQRVPAQVECRTRVVMAVPAPRRSHRPGTRLQISMRERPSPRSCQRTYSCTSSD</sequence>
<organism evidence="1 2">
    <name type="scientific">Lentinus brumalis</name>
    <dbReference type="NCBI Taxonomy" id="2498619"/>
    <lineage>
        <taxon>Eukaryota</taxon>
        <taxon>Fungi</taxon>
        <taxon>Dikarya</taxon>
        <taxon>Basidiomycota</taxon>
        <taxon>Agaricomycotina</taxon>
        <taxon>Agaricomycetes</taxon>
        <taxon>Polyporales</taxon>
        <taxon>Polyporaceae</taxon>
        <taxon>Lentinus</taxon>
    </lineage>
</organism>
<name>A0A371CT60_9APHY</name>
<accession>A0A371CT60</accession>
<gene>
    <name evidence="1" type="ORF">OH76DRAFT_1200848</name>
</gene>
<dbReference type="EMBL" id="KZ857464">
    <property type="protein sequence ID" value="RDX43473.1"/>
    <property type="molecule type" value="Genomic_DNA"/>
</dbReference>